<evidence type="ECO:0000256" key="3">
    <source>
        <dbReference type="ARBA" id="ARBA00022741"/>
    </source>
</evidence>
<comment type="caution">
    <text evidence="10">The sequence shown here is derived from an EMBL/GenBank/DDBJ whole genome shotgun (WGS) entry which is preliminary data.</text>
</comment>
<comment type="catalytic activity">
    <reaction evidence="7">
        <text>tRNA(Tyr) + L-tyrosine + ATP = L-tyrosyl-tRNA(Tyr) + AMP + diphosphate + H(+)</text>
        <dbReference type="Rhea" id="RHEA:10220"/>
        <dbReference type="Rhea" id="RHEA-COMP:9706"/>
        <dbReference type="Rhea" id="RHEA-COMP:9707"/>
        <dbReference type="ChEBI" id="CHEBI:15378"/>
        <dbReference type="ChEBI" id="CHEBI:30616"/>
        <dbReference type="ChEBI" id="CHEBI:33019"/>
        <dbReference type="ChEBI" id="CHEBI:58315"/>
        <dbReference type="ChEBI" id="CHEBI:78442"/>
        <dbReference type="ChEBI" id="CHEBI:78536"/>
        <dbReference type="ChEBI" id="CHEBI:456215"/>
        <dbReference type="EC" id="6.1.1.1"/>
    </reaction>
</comment>
<dbReference type="EC" id="6.1.1.1" evidence="1 8"/>
<dbReference type="GO" id="GO:0005829">
    <property type="term" value="C:cytosol"/>
    <property type="evidence" value="ECO:0007669"/>
    <property type="project" value="TreeGrafter"/>
</dbReference>
<gene>
    <name evidence="10" type="ORF">A2264_04310</name>
</gene>
<keyword evidence="4 9" id="KW-0067">ATP-binding</keyword>
<dbReference type="InterPro" id="IPR001412">
    <property type="entry name" value="aa-tRNA-synth_I_CS"/>
</dbReference>
<dbReference type="PROSITE" id="PS00178">
    <property type="entry name" value="AA_TRNA_LIGASE_I"/>
    <property type="match status" value="1"/>
</dbReference>
<proteinExistence type="inferred from homology"/>
<protein>
    <recommendedName>
        <fullName evidence="1 8">Tyrosine--tRNA ligase</fullName>
        <ecNumber evidence="1 8">6.1.1.1</ecNumber>
    </recommendedName>
</protein>
<dbReference type="GO" id="GO:0005524">
    <property type="term" value="F:ATP binding"/>
    <property type="evidence" value="ECO:0007669"/>
    <property type="project" value="UniProtKB-KW"/>
</dbReference>
<evidence type="ECO:0000313" key="10">
    <source>
        <dbReference type="EMBL" id="OGC63569.1"/>
    </source>
</evidence>
<evidence type="ECO:0000256" key="2">
    <source>
        <dbReference type="ARBA" id="ARBA00022598"/>
    </source>
</evidence>
<dbReference type="InterPro" id="IPR002307">
    <property type="entry name" value="Tyr-tRNA-ligase"/>
</dbReference>
<name>A0A1F4W2C4_UNCKA</name>
<evidence type="ECO:0000256" key="8">
    <source>
        <dbReference type="NCBIfam" id="TIGR00234"/>
    </source>
</evidence>
<feature type="non-terminal residue" evidence="10">
    <location>
        <position position="209"/>
    </location>
</feature>
<accession>A0A1F4W2C4</accession>
<comment type="similarity">
    <text evidence="9">Belongs to the class-I aminoacyl-tRNA synthetase family.</text>
</comment>
<reference evidence="10 11" key="1">
    <citation type="journal article" date="2016" name="Nat. Commun.">
        <title>Thousands of microbial genomes shed light on interconnected biogeochemical processes in an aquifer system.</title>
        <authorList>
            <person name="Anantharaman K."/>
            <person name="Brown C.T."/>
            <person name="Hug L.A."/>
            <person name="Sharon I."/>
            <person name="Castelle C.J."/>
            <person name="Probst A.J."/>
            <person name="Thomas B.C."/>
            <person name="Singh A."/>
            <person name="Wilkins M.J."/>
            <person name="Karaoz U."/>
            <person name="Brodie E.L."/>
            <person name="Williams K.H."/>
            <person name="Hubbard S.S."/>
            <person name="Banfield J.F."/>
        </authorList>
    </citation>
    <scope>NUCLEOTIDE SEQUENCE [LARGE SCALE GENOMIC DNA]</scope>
</reference>
<dbReference type="GO" id="GO:0004831">
    <property type="term" value="F:tyrosine-tRNA ligase activity"/>
    <property type="evidence" value="ECO:0007669"/>
    <property type="project" value="UniProtKB-UniRule"/>
</dbReference>
<dbReference type="AlphaFoldDB" id="A0A1F4W2C4"/>
<dbReference type="EMBL" id="MEVT01000005">
    <property type="protein sequence ID" value="OGC63569.1"/>
    <property type="molecule type" value="Genomic_DNA"/>
</dbReference>
<dbReference type="SUPFAM" id="SSF52374">
    <property type="entry name" value="Nucleotidylyl transferase"/>
    <property type="match status" value="1"/>
</dbReference>
<keyword evidence="2 9" id="KW-0436">Ligase</keyword>
<dbReference type="PANTHER" id="PTHR11766">
    <property type="entry name" value="TYROSYL-TRNA SYNTHETASE"/>
    <property type="match status" value="1"/>
</dbReference>
<dbReference type="Proteomes" id="UP000176614">
    <property type="component" value="Unassembled WGS sequence"/>
</dbReference>
<dbReference type="PRINTS" id="PR01040">
    <property type="entry name" value="TRNASYNTHTYR"/>
</dbReference>
<dbReference type="PANTHER" id="PTHR11766:SF1">
    <property type="entry name" value="TYROSINE--TRNA LIGASE"/>
    <property type="match status" value="1"/>
</dbReference>
<organism evidence="10 11">
    <name type="scientific">candidate division WWE3 bacterium RIFOXYA2_FULL_46_9</name>
    <dbReference type="NCBI Taxonomy" id="1802636"/>
    <lineage>
        <taxon>Bacteria</taxon>
        <taxon>Katanobacteria</taxon>
    </lineage>
</organism>
<evidence type="ECO:0000313" key="11">
    <source>
        <dbReference type="Proteomes" id="UP000176614"/>
    </source>
</evidence>
<evidence type="ECO:0000256" key="5">
    <source>
        <dbReference type="ARBA" id="ARBA00022917"/>
    </source>
</evidence>
<evidence type="ECO:0000256" key="4">
    <source>
        <dbReference type="ARBA" id="ARBA00022840"/>
    </source>
</evidence>
<sequence length="209" mass="24088">MGKVLTDEKLIDLFLTRGVEAVYPTTELLRQKLMSGARIRVYQGFDPTGPYLHVGHAMGIRAMSILQKLGHEVIFLVGDFTARVGDPDKDKTRDFLTAEQVEHNMNEWKKQAAQLIDFDGENPVQFKHNFDWLSQLKLENIIELMSMTTVQQMMERDLFAKRLQAKEPIQLREFIYPLLQGFDAVNMEVDLQMGGTDQTFNMLFGRDMV</sequence>
<dbReference type="GO" id="GO:0006437">
    <property type="term" value="P:tyrosyl-tRNA aminoacylation"/>
    <property type="evidence" value="ECO:0007669"/>
    <property type="project" value="UniProtKB-UniRule"/>
</dbReference>
<keyword evidence="6 9" id="KW-0030">Aminoacyl-tRNA synthetase</keyword>
<dbReference type="Gene3D" id="3.40.50.620">
    <property type="entry name" value="HUPs"/>
    <property type="match status" value="1"/>
</dbReference>
<evidence type="ECO:0000256" key="9">
    <source>
        <dbReference type="RuleBase" id="RU363036"/>
    </source>
</evidence>
<evidence type="ECO:0000256" key="7">
    <source>
        <dbReference type="ARBA" id="ARBA00048248"/>
    </source>
</evidence>
<evidence type="ECO:0000256" key="6">
    <source>
        <dbReference type="ARBA" id="ARBA00023146"/>
    </source>
</evidence>
<evidence type="ECO:0000256" key="1">
    <source>
        <dbReference type="ARBA" id="ARBA00013160"/>
    </source>
</evidence>
<dbReference type="InterPro" id="IPR014729">
    <property type="entry name" value="Rossmann-like_a/b/a_fold"/>
</dbReference>
<dbReference type="InterPro" id="IPR024088">
    <property type="entry name" value="Tyr-tRNA-ligase_bac-type"/>
</dbReference>
<keyword evidence="3 9" id="KW-0547">Nucleotide-binding</keyword>
<dbReference type="Pfam" id="PF00579">
    <property type="entry name" value="tRNA-synt_1b"/>
    <property type="match status" value="1"/>
</dbReference>
<keyword evidence="5 9" id="KW-0648">Protein biosynthesis</keyword>
<dbReference type="NCBIfam" id="TIGR00234">
    <property type="entry name" value="tyrS"/>
    <property type="match status" value="1"/>
</dbReference>
<dbReference type="InterPro" id="IPR002305">
    <property type="entry name" value="aa-tRNA-synth_Ic"/>
</dbReference>